<organism evidence="1 2">
    <name type="scientific">Yersinia enterocolitica subsp. palearctica serotype O:3 (strain DSM 13030 / CIP 106945 / Y11)</name>
    <dbReference type="NCBI Taxonomy" id="930944"/>
    <lineage>
        <taxon>Bacteria</taxon>
        <taxon>Pseudomonadati</taxon>
        <taxon>Pseudomonadota</taxon>
        <taxon>Gammaproteobacteria</taxon>
        <taxon>Enterobacterales</taxon>
        <taxon>Yersiniaceae</taxon>
        <taxon>Yersinia</taxon>
    </lineage>
</organism>
<dbReference type="AlphaFoldDB" id="A0A0H3NWL2"/>
<dbReference type="PATRIC" id="fig|930944.6.peg.3065"/>
<proteinExistence type="predicted"/>
<gene>
    <name evidence="1" type="ordered locus">Y11_30781</name>
</gene>
<dbReference type="EMBL" id="FR729477">
    <property type="protein sequence ID" value="CBY29452.1"/>
    <property type="molecule type" value="Genomic_DNA"/>
</dbReference>
<reference evidence="1 2" key="1">
    <citation type="journal article" date="2011" name="J. Bacteriol.">
        <title>Complete genome sequence of Yersinia enterocolitica subsp. palearctica serogroup O:3.</title>
        <authorList>
            <person name="Batzilla J."/>
            <person name="Hoper D."/>
            <person name="Antonenka U."/>
            <person name="Heesemann J."/>
            <person name="Rakin A."/>
        </authorList>
    </citation>
    <scope>NUCLEOTIDE SEQUENCE [LARGE SCALE GENOMIC DNA]</scope>
    <source>
        <strain evidence="2">DSM 13030 / CIP 106945 / Y11</strain>
    </source>
</reference>
<dbReference type="Proteomes" id="UP000008084">
    <property type="component" value="Chromosome"/>
</dbReference>
<sequence length="37" mass="3877">MTPAGVALACNNNTTASVTNINFVVNIPVIFLGTGWR</sequence>
<dbReference type="HOGENOM" id="CLU_3350588_0_0_6"/>
<accession>A0A0H3NWL2</accession>
<protein>
    <submittedName>
        <fullName evidence="1">Uncharacterized protein</fullName>
    </submittedName>
</protein>
<evidence type="ECO:0000313" key="1">
    <source>
        <dbReference type="EMBL" id="CBY29452.1"/>
    </source>
</evidence>
<name>A0A0H3NWL2_YERE1</name>
<dbReference type="KEGG" id="yey:Y11_30781"/>
<evidence type="ECO:0000313" key="2">
    <source>
        <dbReference type="Proteomes" id="UP000008084"/>
    </source>
</evidence>